<reference evidence="6" key="1">
    <citation type="journal article" date="2019" name="Int. J. Syst. Evol. Microbiol.">
        <title>The Global Catalogue of Microorganisms (GCM) 10K type strain sequencing project: providing services to taxonomists for standard genome sequencing and annotation.</title>
        <authorList>
            <consortium name="The Broad Institute Genomics Platform"/>
            <consortium name="The Broad Institute Genome Sequencing Center for Infectious Disease"/>
            <person name="Wu L."/>
            <person name="Ma J."/>
        </authorList>
    </citation>
    <scope>NUCLEOTIDE SEQUENCE [LARGE SCALE GENOMIC DNA]</scope>
    <source>
        <strain evidence="6">TISTR 1535</strain>
    </source>
</reference>
<sequence>MKITNKLGQEIIKRLAENIDVDINIMNLDGKIVASTDKSRINELHSGAIEVIKTNNSLILNNEDVHYYPGTRPGVNLPIVNQQKMSGVVGVSGSPQDIMRITGLIRTSVEIVIDQIYTQQQKYFKERQWNNWLHQLLHPSGYNKEKLLEEATYSLRISTETYWRVIVLQGAGVHHLLEEIRQEITLSKINSLFTLPFKEDEVIIAVSIDFEAIQRLLNWLYHKKVRIGVGDQMYGLDGIRQSYQLAKQALWFNEGKRKITYSQEWNLERLAGSIPDDVFNNICLKYKHLLESLGEVYINTIDTYFLKNFSAKETAETLHIHRNTLLYRLEQITLKVGLDPRLFDDAFLLRTIRSRKEI</sequence>
<dbReference type="Pfam" id="PF17853">
    <property type="entry name" value="GGDEF_2"/>
    <property type="match status" value="1"/>
</dbReference>
<evidence type="ECO:0000256" key="1">
    <source>
        <dbReference type="ARBA" id="ARBA00006754"/>
    </source>
</evidence>
<comment type="caution">
    <text evidence="5">The sequence shown here is derived from an EMBL/GenBank/DDBJ whole genome shotgun (WGS) entry which is preliminary data.</text>
</comment>
<dbReference type="InterPro" id="IPR025736">
    <property type="entry name" value="PucR_C-HTH_dom"/>
</dbReference>
<protein>
    <submittedName>
        <fullName evidence="5">CdaR family transcriptional regulator</fullName>
    </submittedName>
</protein>
<dbReference type="Gene3D" id="1.10.10.2840">
    <property type="entry name" value="PucR C-terminal helix-turn-helix domain"/>
    <property type="match status" value="1"/>
</dbReference>
<gene>
    <name evidence="5" type="ORF">ACFSUO_09095</name>
</gene>
<evidence type="ECO:0000313" key="5">
    <source>
        <dbReference type="EMBL" id="MFD2761125.1"/>
    </source>
</evidence>
<comment type="similarity">
    <text evidence="1">Belongs to the CdaR family.</text>
</comment>
<proteinExistence type="inferred from homology"/>
<dbReference type="InterPro" id="IPR042070">
    <property type="entry name" value="PucR_C-HTH_sf"/>
</dbReference>
<dbReference type="RefSeq" id="WP_382393310.1">
    <property type="nucleotide sequence ID" value="NZ_JBHUNA010000020.1"/>
</dbReference>
<evidence type="ECO:0000313" key="6">
    <source>
        <dbReference type="Proteomes" id="UP001597502"/>
    </source>
</evidence>
<dbReference type="Pfam" id="PF13556">
    <property type="entry name" value="HTH_30"/>
    <property type="match status" value="1"/>
</dbReference>
<dbReference type="Proteomes" id="UP001597502">
    <property type="component" value="Unassembled WGS sequence"/>
</dbReference>
<dbReference type="Pfam" id="PF05651">
    <property type="entry name" value="Diacid_rec"/>
    <property type="match status" value="1"/>
</dbReference>
<organism evidence="5 6">
    <name type="scientific">Lentibacillus juripiscarius</name>
    <dbReference type="NCBI Taxonomy" id="257446"/>
    <lineage>
        <taxon>Bacteria</taxon>
        <taxon>Bacillati</taxon>
        <taxon>Bacillota</taxon>
        <taxon>Bacilli</taxon>
        <taxon>Bacillales</taxon>
        <taxon>Bacillaceae</taxon>
        <taxon>Lentibacillus</taxon>
    </lineage>
</organism>
<evidence type="ECO:0000259" key="3">
    <source>
        <dbReference type="Pfam" id="PF13556"/>
    </source>
</evidence>
<feature type="domain" description="CdaR GGDEF-like" evidence="4">
    <location>
        <begin position="145"/>
        <end position="250"/>
    </location>
</feature>
<accession>A0ABW5V918</accession>
<keyword evidence="6" id="KW-1185">Reference proteome</keyword>
<evidence type="ECO:0000259" key="2">
    <source>
        <dbReference type="Pfam" id="PF05651"/>
    </source>
</evidence>
<name>A0ABW5V918_9BACI</name>
<dbReference type="InterPro" id="IPR041522">
    <property type="entry name" value="CdaR_GGDEF"/>
</dbReference>
<dbReference type="EMBL" id="JBHUNA010000020">
    <property type="protein sequence ID" value="MFD2761125.1"/>
    <property type="molecule type" value="Genomic_DNA"/>
</dbReference>
<dbReference type="PANTHER" id="PTHR33744">
    <property type="entry name" value="CARBOHYDRATE DIACID REGULATOR"/>
    <property type="match status" value="1"/>
</dbReference>
<dbReference type="InterPro" id="IPR051448">
    <property type="entry name" value="CdaR-like_regulators"/>
</dbReference>
<evidence type="ECO:0000259" key="4">
    <source>
        <dbReference type="Pfam" id="PF17853"/>
    </source>
</evidence>
<dbReference type="InterPro" id="IPR008599">
    <property type="entry name" value="Diacid_rec"/>
</dbReference>
<dbReference type="PANTHER" id="PTHR33744:SF15">
    <property type="entry name" value="CARBOHYDRATE DIACID REGULATOR"/>
    <property type="match status" value="1"/>
</dbReference>
<feature type="domain" description="Putative sugar diacid recognition" evidence="2">
    <location>
        <begin position="3"/>
        <end position="136"/>
    </location>
</feature>
<feature type="domain" description="PucR C-terminal helix-turn-helix" evidence="3">
    <location>
        <begin position="298"/>
        <end position="350"/>
    </location>
</feature>